<keyword evidence="4" id="KW-1003">Cell membrane</keyword>
<comment type="function">
    <text evidence="6">Has immunoglobulin-binding and hemagglutination properties, and can bind to mannose. Essential for virulence. May be involved in LPS biosynthesis or polysaccharide transport.</text>
</comment>
<feature type="signal peptide" evidence="7">
    <location>
        <begin position="1"/>
        <end position="22"/>
    </location>
</feature>
<comment type="caution">
    <text evidence="8">The sequence shown here is derived from an EMBL/GenBank/DDBJ whole genome shotgun (WGS) entry which is preliminary data.</text>
</comment>
<evidence type="ECO:0000256" key="5">
    <source>
        <dbReference type="ARBA" id="ARBA00022734"/>
    </source>
</evidence>
<comment type="subcellular location">
    <subcellularLocation>
        <location evidence="1">Membrane</location>
        <topology evidence="1">Single-pass membrane protein</topology>
    </subcellularLocation>
</comment>
<dbReference type="Pfam" id="PF07886">
    <property type="entry name" value="BA14K"/>
    <property type="match status" value="1"/>
</dbReference>
<evidence type="ECO:0000256" key="3">
    <source>
        <dbReference type="ARBA" id="ARBA00020552"/>
    </source>
</evidence>
<sequence length="146" mass="16648">MSSISKLIAVIAVMTMSAISIAPTSAMPLTAKSAQFHSTIDGALVQVKSRKGYYTRNGERYYNGHRGYNKKRKGYRQFNGWWFPSAAFSAGPDGSNVKNHGRKVQKHTRLSRKHYAWCEKKYRSYRASDNTFNPYKGPRRACRSPF</sequence>
<dbReference type="RefSeq" id="WP_340275589.1">
    <property type="nucleotide sequence ID" value="NZ_JBAKIA010000011.1"/>
</dbReference>
<keyword evidence="5" id="KW-0430">Lectin</keyword>
<accession>A0ABU8TPK9</accession>
<protein>
    <recommendedName>
        <fullName evidence="3">Lectin-like protein BA14k</fullName>
    </recommendedName>
</protein>
<evidence type="ECO:0000313" key="9">
    <source>
        <dbReference type="Proteomes" id="UP001385499"/>
    </source>
</evidence>
<dbReference type="Proteomes" id="UP001385499">
    <property type="component" value="Unassembled WGS sequence"/>
</dbReference>
<keyword evidence="9" id="KW-1185">Reference proteome</keyword>
<evidence type="ECO:0000256" key="4">
    <source>
        <dbReference type="ARBA" id="ARBA00022475"/>
    </source>
</evidence>
<keyword evidence="7" id="KW-0732">Signal</keyword>
<evidence type="ECO:0000256" key="2">
    <source>
        <dbReference type="ARBA" id="ARBA00010270"/>
    </source>
</evidence>
<feature type="chain" id="PRO_5046002402" description="Lectin-like protein BA14k" evidence="7">
    <location>
        <begin position="23"/>
        <end position="146"/>
    </location>
</feature>
<evidence type="ECO:0000313" key="8">
    <source>
        <dbReference type="EMBL" id="MEJ8475485.1"/>
    </source>
</evidence>
<keyword evidence="4" id="KW-0472">Membrane</keyword>
<dbReference type="EMBL" id="JBAKIA010000011">
    <property type="protein sequence ID" value="MEJ8475485.1"/>
    <property type="molecule type" value="Genomic_DNA"/>
</dbReference>
<dbReference type="InterPro" id="IPR012413">
    <property type="entry name" value="BA14K"/>
</dbReference>
<comment type="similarity">
    <text evidence="2">Belongs to the BA14k family.</text>
</comment>
<reference evidence="8 9" key="1">
    <citation type="submission" date="2024-02" db="EMBL/GenBank/DDBJ databases">
        <title>Roseibium algae sp. nov., isolated from marine alga (Grateloupia sp.), showing potential in myo-inositol conversion.</title>
        <authorList>
            <person name="Wang Y."/>
        </authorList>
    </citation>
    <scope>NUCLEOTIDE SEQUENCE [LARGE SCALE GENOMIC DNA]</scope>
    <source>
        <strain evidence="8 9">H3510</strain>
    </source>
</reference>
<evidence type="ECO:0000256" key="1">
    <source>
        <dbReference type="ARBA" id="ARBA00004167"/>
    </source>
</evidence>
<gene>
    <name evidence="8" type="ORF">V6575_15420</name>
</gene>
<evidence type="ECO:0000256" key="6">
    <source>
        <dbReference type="ARBA" id="ARBA00025321"/>
    </source>
</evidence>
<evidence type="ECO:0000256" key="7">
    <source>
        <dbReference type="SAM" id="SignalP"/>
    </source>
</evidence>
<organism evidence="8 9">
    <name type="scientific">Roseibium algae</name>
    <dbReference type="NCBI Taxonomy" id="3123038"/>
    <lineage>
        <taxon>Bacteria</taxon>
        <taxon>Pseudomonadati</taxon>
        <taxon>Pseudomonadota</taxon>
        <taxon>Alphaproteobacteria</taxon>
        <taxon>Hyphomicrobiales</taxon>
        <taxon>Stappiaceae</taxon>
        <taxon>Roseibium</taxon>
    </lineage>
</organism>
<name>A0ABU8TPK9_9HYPH</name>
<proteinExistence type="inferred from homology"/>